<dbReference type="Proteomes" id="UP000592181">
    <property type="component" value="Unassembled WGS sequence"/>
</dbReference>
<comment type="caution">
    <text evidence="2">The sequence shown here is derived from an EMBL/GenBank/DDBJ whole genome shotgun (WGS) entry which is preliminary data.</text>
</comment>
<dbReference type="CDD" id="cd03784">
    <property type="entry name" value="GT1_Gtf-like"/>
    <property type="match status" value="1"/>
</dbReference>
<gene>
    <name evidence="2" type="ORF">BJY28_002455</name>
</gene>
<reference evidence="2 3" key="1">
    <citation type="submission" date="2020-07" db="EMBL/GenBank/DDBJ databases">
        <title>Sequencing the genomes of 1000 actinobacteria strains.</title>
        <authorList>
            <person name="Klenk H.-P."/>
        </authorList>
    </citation>
    <scope>NUCLEOTIDE SEQUENCE [LARGE SCALE GENOMIC DNA]</scope>
    <source>
        <strain evidence="2 3">DSM 24723</strain>
    </source>
</reference>
<keyword evidence="3" id="KW-1185">Reference proteome</keyword>
<keyword evidence="2" id="KW-0808">Transferase</keyword>
<dbReference type="AlphaFoldDB" id="A0A852X4L9"/>
<dbReference type="Gene3D" id="3.40.50.2000">
    <property type="entry name" value="Glycogen Phosphorylase B"/>
    <property type="match status" value="2"/>
</dbReference>
<dbReference type="InterPro" id="IPR002213">
    <property type="entry name" value="UDP_glucos_trans"/>
</dbReference>
<dbReference type="InterPro" id="IPR050426">
    <property type="entry name" value="Glycosyltransferase_28"/>
</dbReference>
<evidence type="ECO:0000313" key="2">
    <source>
        <dbReference type="EMBL" id="NYG37986.1"/>
    </source>
</evidence>
<dbReference type="RefSeq" id="WP_179463254.1">
    <property type="nucleotide sequence ID" value="NZ_JACBZX010000001.1"/>
</dbReference>
<evidence type="ECO:0000259" key="1">
    <source>
        <dbReference type="Pfam" id="PF06722"/>
    </source>
</evidence>
<dbReference type="InterPro" id="IPR010610">
    <property type="entry name" value="EryCIII-like_C"/>
</dbReference>
<dbReference type="GO" id="GO:0016758">
    <property type="term" value="F:hexosyltransferase activity"/>
    <property type="evidence" value="ECO:0007669"/>
    <property type="project" value="UniProtKB-ARBA"/>
</dbReference>
<organism evidence="2 3">
    <name type="scientific">Janibacter alkaliphilus</name>
    <dbReference type="NCBI Taxonomy" id="1069963"/>
    <lineage>
        <taxon>Bacteria</taxon>
        <taxon>Bacillati</taxon>
        <taxon>Actinomycetota</taxon>
        <taxon>Actinomycetes</taxon>
        <taxon>Micrococcales</taxon>
        <taxon>Intrasporangiaceae</taxon>
        <taxon>Janibacter</taxon>
    </lineage>
</organism>
<accession>A0A852X4L9</accession>
<sequence>MATILICLQPFAGHVNPAMPLVRGLVEAGHRVVVMTGRDHADAVRRAGGDPVGLPPGTDTADPEVVRRLARRSELGLLARMRDDLAGFVEPMAEQSRVIDAVVAERGVDVVVADPMFFGALPQALRAEGPPVLVLGLLPLMRPGGGSMQGRAERWIMTRLLRPVQRLAQEQAAHRGVVLDRFFMWWTTASDGVLQLSGPSFEPAAREDGGGAPIHFVGPLTRSDGALPPWWTELRADRPTVLVTQGTLANADAAELIDPALAALADAPANVVVTTGGGATPSVVPSNTWVADHLPLDSVLPRCALLLTNGGYGGVQLALRHGVPVALVGATEDKAEVLARLRSSGAGEGIRTVRPRPRQVRRLVEQILGDERYRRRATALSEEIERCGGVAAAVEIITGAARSSSVRVQRPRAECGRVQGDTCWVVYIGPADHGAGWSSGLEPVAAASTEEQAHQLLERLLSVTPGRANLIEDYPYRADDERHGGGAGSGRTVHLVVTLDDGPSVSTVFDSIDEAGRHADDLRRLGEAGVTIIDMVMDVLPS</sequence>
<proteinExistence type="predicted"/>
<evidence type="ECO:0000313" key="3">
    <source>
        <dbReference type="Proteomes" id="UP000592181"/>
    </source>
</evidence>
<dbReference type="EMBL" id="JACBZX010000001">
    <property type="protein sequence ID" value="NYG37986.1"/>
    <property type="molecule type" value="Genomic_DNA"/>
</dbReference>
<dbReference type="SUPFAM" id="SSF53756">
    <property type="entry name" value="UDP-Glycosyltransferase/glycogen phosphorylase"/>
    <property type="match status" value="1"/>
</dbReference>
<dbReference type="GO" id="GO:0017000">
    <property type="term" value="P:antibiotic biosynthetic process"/>
    <property type="evidence" value="ECO:0007669"/>
    <property type="project" value="UniProtKB-ARBA"/>
</dbReference>
<dbReference type="GO" id="GO:0008194">
    <property type="term" value="F:UDP-glycosyltransferase activity"/>
    <property type="evidence" value="ECO:0007669"/>
    <property type="project" value="InterPro"/>
</dbReference>
<dbReference type="Pfam" id="PF06722">
    <property type="entry name" value="EryCIII-like_C"/>
    <property type="match status" value="1"/>
</dbReference>
<dbReference type="PANTHER" id="PTHR48050:SF13">
    <property type="entry name" value="STEROL 3-BETA-GLUCOSYLTRANSFERASE UGT80A2"/>
    <property type="match status" value="1"/>
</dbReference>
<feature type="domain" description="Erythromycin biosynthesis protein CIII-like C-terminal" evidence="1">
    <location>
        <begin position="261"/>
        <end position="383"/>
    </location>
</feature>
<name>A0A852X4L9_9MICO</name>
<dbReference type="PANTHER" id="PTHR48050">
    <property type="entry name" value="STEROL 3-BETA-GLUCOSYLTRANSFERASE"/>
    <property type="match status" value="1"/>
</dbReference>
<protein>
    <submittedName>
        <fullName evidence="2">UDP:flavonoid glycosyltransferase YjiC (YdhE family)</fullName>
    </submittedName>
</protein>